<reference evidence="3 4" key="1">
    <citation type="submission" date="2020-08" db="EMBL/GenBank/DDBJ databases">
        <authorList>
            <person name="Kim C.M."/>
        </authorList>
    </citation>
    <scope>NUCLEOTIDE SEQUENCE [LARGE SCALE GENOMIC DNA]</scope>
    <source>
        <strain evidence="3 4">UL070</strain>
    </source>
</reference>
<dbReference type="InterPro" id="IPR029058">
    <property type="entry name" value="AB_hydrolase_fold"/>
</dbReference>
<dbReference type="PROSITE" id="PS51257">
    <property type="entry name" value="PROKAR_LIPOPROTEIN"/>
    <property type="match status" value="1"/>
</dbReference>
<dbReference type="GO" id="GO:0016787">
    <property type="term" value="F:hydrolase activity"/>
    <property type="evidence" value="ECO:0007669"/>
    <property type="project" value="UniProtKB-KW"/>
</dbReference>
<dbReference type="SUPFAM" id="SSF53474">
    <property type="entry name" value="alpha/beta-Hydrolases"/>
    <property type="match status" value="1"/>
</dbReference>
<evidence type="ECO:0000313" key="3">
    <source>
        <dbReference type="EMBL" id="MBB2495073.1"/>
    </source>
</evidence>
<dbReference type="Gene3D" id="3.40.50.1820">
    <property type="entry name" value="alpha/beta hydrolase"/>
    <property type="match status" value="1"/>
</dbReference>
<dbReference type="Pfam" id="PF01738">
    <property type="entry name" value="DLH"/>
    <property type="match status" value="1"/>
</dbReference>
<feature type="domain" description="Dienelactone hydrolase" evidence="2">
    <location>
        <begin position="130"/>
        <end position="188"/>
    </location>
</feature>
<keyword evidence="1" id="KW-0732">Signal</keyword>
<gene>
    <name evidence="3" type="ORF">H3H51_08585</name>
</gene>
<comment type="caution">
    <text evidence="3">The sequence shown here is derived from an EMBL/GenBank/DDBJ whole genome shotgun (WGS) entry which is preliminary data.</text>
</comment>
<keyword evidence="3" id="KW-0378">Hydrolase</keyword>
<protein>
    <submittedName>
        <fullName evidence="3">Dienelactone hydrolase family protein</fullName>
    </submittedName>
</protein>
<evidence type="ECO:0000259" key="2">
    <source>
        <dbReference type="Pfam" id="PF01738"/>
    </source>
</evidence>
<evidence type="ECO:0000256" key="1">
    <source>
        <dbReference type="SAM" id="SignalP"/>
    </source>
</evidence>
<dbReference type="InterPro" id="IPR002925">
    <property type="entry name" value="Dienelactn_hydro"/>
</dbReference>
<feature type="signal peptide" evidence="1">
    <location>
        <begin position="1"/>
        <end position="19"/>
    </location>
</feature>
<evidence type="ECO:0000313" key="4">
    <source>
        <dbReference type="Proteomes" id="UP000542720"/>
    </source>
</evidence>
<accession>A0A7W4LL07</accession>
<proteinExistence type="predicted"/>
<dbReference type="RefSeq" id="WP_183088622.1">
    <property type="nucleotide sequence ID" value="NZ_JACJUD010000002.1"/>
</dbReference>
<dbReference type="Proteomes" id="UP000542720">
    <property type="component" value="Unassembled WGS sequence"/>
</dbReference>
<name>A0A7W4LL07_9GAMM</name>
<feature type="chain" id="PRO_5031307006" evidence="1">
    <location>
        <begin position="20"/>
        <end position="280"/>
    </location>
</feature>
<sequence>MPDLRVLALLLTLLLSACASPPSPDDRRQLALDLALPHAWQSVEIDALPFTLQAFIPAQFANDQRLVLYIEGDGFAWANRSHPSSDPTPLNPLALRLALAQPEGNAAYLARPCQYLGAHRGACTQRYWTDARFAEEVVASLDQAISLLKTRANASELTLVGYSGGGALALLLAARRDDVRRIVSVSGNLDHAAWTDYHRVQPLKYSLNPLDVQAELATVEQWHLIGANDRVTPPALVERFVASYTDARTSRVWVMPGYDHACCWAQHWPELWRRIEATQR</sequence>
<organism evidence="3 4">
    <name type="scientific">Aquipseudomonas ullengensis</name>
    <dbReference type="NCBI Taxonomy" id="2759166"/>
    <lineage>
        <taxon>Bacteria</taxon>
        <taxon>Pseudomonadati</taxon>
        <taxon>Pseudomonadota</taxon>
        <taxon>Gammaproteobacteria</taxon>
        <taxon>Pseudomonadales</taxon>
        <taxon>Pseudomonadaceae</taxon>
        <taxon>Aquipseudomonas</taxon>
    </lineage>
</organism>
<dbReference type="EMBL" id="JACJUD010000002">
    <property type="protein sequence ID" value="MBB2495073.1"/>
    <property type="molecule type" value="Genomic_DNA"/>
</dbReference>
<dbReference type="AlphaFoldDB" id="A0A7W4LL07"/>
<keyword evidence="4" id="KW-1185">Reference proteome</keyword>